<reference evidence="6 7" key="1">
    <citation type="submission" date="2020-03" db="EMBL/GenBank/DDBJ databases">
        <title>Genomic Encyclopedia of Type Strains, Phase IV (KMG-IV): sequencing the most valuable type-strain genomes for metagenomic binning, comparative biology and taxonomic classification.</title>
        <authorList>
            <person name="Goeker M."/>
        </authorList>
    </citation>
    <scope>NUCLEOTIDE SEQUENCE [LARGE SCALE GENOMIC DNA]</scope>
    <source>
        <strain evidence="6 7">DSM 101599</strain>
    </source>
</reference>
<sequence length="468" mass="53121">MKRIVKVIVVMLVFVGIQKSEAQKKKNIVFLFADDAGYHDFGFQGSKTFKTPNLDKLASEGMVFKEAYTTAAVCGPSRAGLLTGRYQQRFGFEENNVPGYMSDSSKLLGDDMGLPLKEKTIANYLGNLGYQSIVLGKWHMGNADRYHPLKRGFTEFYGFRGGARSFFPLTQKQTADKPEDRLEKGYKYYKEPSKYLTYDIADEACDFIDRNKKKPFFMYVSFNAVHSPMQATPEDLAKIKGLTGKRKILAAMTLALDKACGQILKKLKEEGLEDDTLIVFSNDNGGPDGTHTCNYPLSGCKSNNLEGGIRVPFIMKLPSVIKPGSKYEKDISLLDLLPTFVNIAGGDASKIKNIDGVDLLPFITNKNKKAPHEILFWKKENRGIVKKGDWKLLRFPDRPAELYNIKEDESENNNLAYQYPEKLKELFTDLFTWEGELERPLFMLKRKYEVNAMKRMDDKRTPVLDVVE</sequence>
<dbReference type="Gene3D" id="3.30.1120.10">
    <property type="match status" value="1"/>
</dbReference>
<dbReference type="PANTHER" id="PTHR42693">
    <property type="entry name" value="ARYLSULFATASE FAMILY MEMBER"/>
    <property type="match status" value="1"/>
</dbReference>
<evidence type="ECO:0000259" key="5">
    <source>
        <dbReference type="Pfam" id="PF00884"/>
    </source>
</evidence>
<keyword evidence="2" id="KW-0479">Metal-binding</keyword>
<comment type="caution">
    <text evidence="6">The sequence shown here is derived from an EMBL/GenBank/DDBJ whole genome shotgun (WGS) entry which is preliminary data.</text>
</comment>
<organism evidence="6 7">
    <name type="scientific">Wenyingzhuangia heitensis</name>
    <dbReference type="NCBI Taxonomy" id="1487859"/>
    <lineage>
        <taxon>Bacteria</taxon>
        <taxon>Pseudomonadati</taxon>
        <taxon>Bacteroidota</taxon>
        <taxon>Flavobacteriia</taxon>
        <taxon>Flavobacteriales</taxon>
        <taxon>Flavobacteriaceae</taxon>
        <taxon>Wenyingzhuangia</taxon>
    </lineage>
</organism>
<dbReference type="Gene3D" id="3.40.720.10">
    <property type="entry name" value="Alkaline Phosphatase, subunit A"/>
    <property type="match status" value="1"/>
</dbReference>
<feature type="domain" description="Sulfatase N-terminal" evidence="5">
    <location>
        <begin position="26"/>
        <end position="345"/>
    </location>
</feature>
<keyword evidence="4" id="KW-0106">Calcium</keyword>
<evidence type="ECO:0000256" key="2">
    <source>
        <dbReference type="ARBA" id="ARBA00022723"/>
    </source>
</evidence>
<dbReference type="PANTHER" id="PTHR42693:SF53">
    <property type="entry name" value="ENDO-4-O-SULFATASE"/>
    <property type="match status" value="1"/>
</dbReference>
<accession>A0ABX0U7S6</accession>
<evidence type="ECO:0000256" key="1">
    <source>
        <dbReference type="ARBA" id="ARBA00008779"/>
    </source>
</evidence>
<dbReference type="InterPro" id="IPR017850">
    <property type="entry name" value="Alkaline_phosphatase_core_sf"/>
</dbReference>
<name>A0ABX0U7S6_9FLAO</name>
<dbReference type="PROSITE" id="PS00523">
    <property type="entry name" value="SULFATASE_1"/>
    <property type="match status" value="1"/>
</dbReference>
<protein>
    <submittedName>
        <fullName evidence="6">Arylsulfatase A-like enzyme</fullName>
    </submittedName>
</protein>
<dbReference type="Pfam" id="PF00884">
    <property type="entry name" value="Sulfatase"/>
    <property type="match status" value="1"/>
</dbReference>
<evidence type="ECO:0000313" key="6">
    <source>
        <dbReference type="EMBL" id="NIJ44899.1"/>
    </source>
</evidence>
<dbReference type="SUPFAM" id="SSF53649">
    <property type="entry name" value="Alkaline phosphatase-like"/>
    <property type="match status" value="1"/>
</dbReference>
<dbReference type="Proteomes" id="UP000745859">
    <property type="component" value="Unassembled WGS sequence"/>
</dbReference>
<dbReference type="EMBL" id="JAASQL010000001">
    <property type="protein sequence ID" value="NIJ44899.1"/>
    <property type="molecule type" value="Genomic_DNA"/>
</dbReference>
<gene>
    <name evidence="6" type="ORF">FHR24_001338</name>
</gene>
<dbReference type="InterPro" id="IPR000917">
    <property type="entry name" value="Sulfatase_N"/>
</dbReference>
<evidence type="ECO:0000256" key="3">
    <source>
        <dbReference type="ARBA" id="ARBA00022801"/>
    </source>
</evidence>
<dbReference type="InterPro" id="IPR050738">
    <property type="entry name" value="Sulfatase"/>
</dbReference>
<comment type="similarity">
    <text evidence="1">Belongs to the sulfatase family.</text>
</comment>
<evidence type="ECO:0000313" key="7">
    <source>
        <dbReference type="Proteomes" id="UP000745859"/>
    </source>
</evidence>
<dbReference type="InterPro" id="IPR024607">
    <property type="entry name" value="Sulfatase_CS"/>
</dbReference>
<dbReference type="RefSeq" id="WP_167185758.1">
    <property type="nucleotide sequence ID" value="NZ_JAASQL010000001.1"/>
</dbReference>
<proteinExistence type="inferred from homology"/>
<evidence type="ECO:0000256" key="4">
    <source>
        <dbReference type="ARBA" id="ARBA00022837"/>
    </source>
</evidence>
<keyword evidence="7" id="KW-1185">Reference proteome</keyword>
<keyword evidence="3" id="KW-0378">Hydrolase</keyword>